<reference evidence="2 3" key="1">
    <citation type="submission" date="2014-07" db="EMBL/GenBank/DDBJ databases">
        <title>Expanding our view of genomic diversity in Candidatus Accumulibacter clades.</title>
        <authorList>
            <person name="Skennerton C.T."/>
            <person name="Barr J.J."/>
            <person name="Slater F.R."/>
            <person name="Bond P.L."/>
            <person name="Tyson G.W."/>
        </authorList>
    </citation>
    <scope>NUCLEOTIDE SEQUENCE [LARGE SCALE GENOMIC DNA]</scope>
    <source>
        <strain evidence="3">SK-01</strain>
    </source>
</reference>
<dbReference type="AlphaFoldDB" id="A0A084XX69"/>
<protein>
    <submittedName>
        <fullName evidence="2">Uncharacterized protein</fullName>
    </submittedName>
</protein>
<accession>A0A084XX69</accession>
<gene>
    <name evidence="2" type="ORF">CAPSK01_003580</name>
</gene>
<evidence type="ECO:0000313" key="2">
    <source>
        <dbReference type="EMBL" id="KFB67063.1"/>
    </source>
</evidence>
<dbReference type="RefSeq" id="WP_034928684.1">
    <property type="nucleotide sequence ID" value="NZ_JDSS02000034.1"/>
</dbReference>
<feature type="signal peptide" evidence="1">
    <location>
        <begin position="1"/>
        <end position="22"/>
    </location>
</feature>
<dbReference type="EMBL" id="JDSS02000034">
    <property type="protein sequence ID" value="KFB67063.1"/>
    <property type="molecule type" value="Genomic_DNA"/>
</dbReference>
<evidence type="ECO:0000313" key="3">
    <source>
        <dbReference type="Proteomes" id="UP000019812"/>
    </source>
</evidence>
<keyword evidence="1" id="KW-0732">Signal</keyword>
<feature type="chain" id="PRO_5001785434" evidence="1">
    <location>
        <begin position="23"/>
        <end position="170"/>
    </location>
</feature>
<dbReference type="STRING" id="1457154.CAPSK01_003580"/>
<evidence type="ECO:0000256" key="1">
    <source>
        <dbReference type="SAM" id="SignalP"/>
    </source>
</evidence>
<comment type="caution">
    <text evidence="2">The sequence shown here is derived from an EMBL/GenBank/DDBJ whole genome shotgun (WGS) entry which is preliminary data.</text>
</comment>
<name>A0A084XX69_9PROT</name>
<proteinExistence type="predicted"/>
<dbReference type="Proteomes" id="UP000019812">
    <property type="component" value="Unassembled WGS sequence"/>
</dbReference>
<organism evidence="2 3">
    <name type="scientific">Candidatus Accumulibacter vicinus</name>
    <dbReference type="NCBI Taxonomy" id="2954382"/>
    <lineage>
        <taxon>Bacteria</taxon>
        <taxon>Pseudomonadati</taxon>
        <taxon>Pseudomonadota</taxon>
        <taxon>Betaproteobacteria</taxon>
        <taxon>Candidatus Accumulibacter</taxon>
    </lineage>
</organism>
<sequence length="170" mass="19348" precursor="true">MKPLITLGLAAALAMPAPSLFAADPPAGAGGQTKQEAPGTTDFDKQMAQVQENMRAMQEQMDRIRQTEDPQARQKLLQDHWTTMQNNMQMMHGMWAPGMMGCCGGAPMMGQGRMGGRMMGGPMWGDYRRLTPEQLKQRQFMMEQYMPMQQMMMDQMMQHQQWMSQQPQPK</sequence>